<protein>
    <submittedName>
        <fullName evidence="1">Uncharacterized protein</fullName>
    </submittedName>
</protein>
<gene>
    <name evidence="1" type="ORF">C8F04DRAFT_599759</name>
</gene>
<sequence length="199" mass="22698">MTRPAILHSHLKSLALVGDPATSTLCYSRILDFVALPALRNFCLRDVLQESSGIDGVEFIRTHAAQLHRFTLSGRRGSSTLTLPDNPDAILAFLRSMPELAHLELGYLSCLLIIEFFHELKERADFLPKLENIKFVDCEAWWKRVDNKDTAREIIDDAISWRPRLRRPDSEFKVAPIRSVVVDIPDFECDEPSYVHLIA</sequence>
<keyword evidence="2" id="KW-1185">Reference proteome</keyword>
<evidence type="ECO:0000313" key="1">
    <source>
        <dbReference type="EMBL" id="KAJ7044894.1"/>
    </source>
</evidence>
<proteinExistence type="predicted"/>
<dbReference type="EMBL" id="JARJCM010000006">
    <property type="protein sequence ID" value="KAJ7044894.1"/>
    <property type="molecule type" value="Genomic_DNA"/>
</dbReference>
<dbReference type="AlphaFoldDB" id="A0AAD6TEU7"/>
<organism evidence="1 2">
    <name type="scientific">Mycena alexandri</name>
    <dbReference type="NCBI Taxonomy" id="1745969"/>
    <lineage>
        <taxon>Eukaryota</taxon>
        <taxon>Fungi</taxon>
        <taxon>Dikarya</taxon>
        <taxon>Basidiomycota</taxon>
        <taxon>Agaricomycotina</taxon>
        <taxon>Agaricomycetes</taxon>
        <taxon>Agaricomycetidae</taxon>
        <taxon>Agaricales</taxon>
        <taxon>Marasmiineae</taxon>
        <taxon>Mycenaceae</taxon>
        <taxon>Mycena</taxon>
    </lineage>
</organism>
<dbReference type="Proteomes" id="UP001218188">
    <property type="component" value="Unassembled WGS sequence"/>
</dbReference>
<reference evidence="1" key="1">
    <citation type="submission" date="2023-03" db="EMBL/GenBank/DDBJ databases">
        <title>Massive genome expansion in bonnet fungi (Mycena s.s.) driven by repeated elements and novel gene families across ecological guilds.</title>
        <authorList>
            <consortium name="Lawrence Berkeley National Laboratory"/>
            <person name="Harder C.B."/>
            <person name="Miyauchi S."/>
            <person name="Viragh M."/>
            <person name="Kuo A."/>
            <person name="Thoen E."/>
            <person name="Andreopoulos B."/>
            <person name="Lu D."/>
            <person name="Skrede I."/>
            <person name="Drula E."/>
            <person name="Henrissat B."/>
            <person name="Morin E."/>
            <person name="Kohler A."/>
            <person name="Barry K."/>
            <person name="LaButti K."/>
            <person name="Morin E."/>
            <person name="Salamov A."/>
            <person name="Lipzen A."/>
            <person name="Mereny Z."/>
            <person name="Hegedus B."/>
            <person name="Baldrian P."/>
            <person name="Stursova M."/>
            <person name="Weitz H."/>
            <person name="Taylor A."/>
            <person name="Grigoriev I.V."/>
            <person name="Nagy L.G."/>
            <person name="Martin F."/>
            <person name="Kauserud H."/>
        </authorList>
    </citation>
    <scope>NUCLEOTIDE SEQUENCE</scope>
    <source>
        <strain evidence="1">CBHHK200</strain>
    </source>
</reference>
<name>A0AAD6TEU7_9AGAR</name>
<evidence type="ECO:0000313" key="2">
    <source>
        <dbReference type="Proteomes" id="UP001218188"/>
    </source>
</evidence>
<accession>A0AAD6TEU7</accession>
<comment type="caution">
    <text evidence="1">The sequence shown here is derived from an EMBL/GenBank/DDBJ whole genome shotgun (WGS) entry which is preliminary data.</text>
</comment>